<accession>A0ABT6V846</accession>
<keyword evidence="1" id="KW-0812">Transmembrane</keyword>
<keyword evidence="3" id="KW-1185">Reference proteome</keyword>
<name>A0ABT6V846_9FLAO</name>
<sequence>MNEIILVVSAVVTMVGGTGYFTFLFAKSKYKQEVEKLTVEVLQAKKVAETTDIENGGKVVDLYKEALDDLGIRYEEKYKHVQEMSTNISNLFDAKEKTLLQEIEYHKKQTALYKKMYDDKVKEFTKYKKEHP</sequence>
<evidence type="ECO:0000256" key="1">
    <source>
        <dbReference type="SAM" id="Phobius"/>
    </source>
</evidence>
<evidence type="ECO:0000313" key="2">
    <source>
        <dbReference type="EMBL" id="MDI5894403.1"/>
    </source>
</evidence>
<proteinExistence type="predicted"/>
<dbReference type="EMBL" id="JASCRZ010000002">
    <property type="protein sequence ID" value="MDI5894403.1"/>
    <property type="molecule type" value="Genomic_DNA"/>
</dbReference>
<organism evidence="2 3">
    <name type="scientific">Flavobacterium algoritolerans</name>
    <dbReference type="NCBI Taxonomy" id="3041254"/>
    <lineage>
        <taxon>Bacteria</taxon>
        <taxon>Pseudomonadati</taxon>
        <taxon>Bacteroidota</taxon>
        <taxon>Flavobacteriia</taxon>
        <taxon>Flavobacteriales</taxon>
        <taxon>Flavobacteriaceae</taxon>
        <taxon>Flavobacterium</taxon>
    </lineage>
</organism>
<keyword evidence="1" id="KW-0472">Membrane</keyword>
<feature type="transmembrane region" description="Helical" evidence="1">
    <location>
        <begin position="6"/>
        <end position="26"/>
    </location>
</feature>
<protein>
    <submittedName>
        <fullName evidence="2">Uncharacterized protein</fullName>
    </submittedName>
</protein>
<dbReference type="Proteomes" id="UP001243403">
    <property type="component" value="Unassembled WGS sequence"/>
</dbReference>
<keyword evidence="1" id="KW-1133">Transmembrane helix</keyword>
<comment type="caution">
    <text evidence="2">The sequence shown here is derived from an EMBL/GenBank/DDBJ whole genome shotgun (WGS) entry which is preliminary data.</text>
</comment>
<dbReference type="RefSeq" id="WP_282715897.1">
    <property type="nucleotide sequence ID" value="NZ_JASCRZ010000002.1"/>
</dbReference>
<evidence type="ECO:0000313" key="3">
    <source>
        <dbReference type="Proteomes" id="UP001243403"/>
    </source>
</evidence>
<reference evidence="2 3" key="1">
    <citation type="submission" date="2023-04" db="EMBL/GenBank/DDBJ databases">
        <title>Two novel species of Flavobacterium.</title>
        <authorList>
            <person name="Liu Q."/>
            <person name="Xin Y.-H."/>
        </authorList>
    </citation>
    <scope>NUCLEOTIDE SEQUENCE [LARGE SCALE GENOMIC DNA]</scope>
    <source>
        <strain evidence="2 3">LB1P51</strain>
    </source>
</reference>
<gene>
    <name evidence="2" type="ORF">QLS65_05835</name>
</gene>